<gene>
    <name evidence="2" type="ORF">Vbra_13959</name>
</gene>
<dbReference type="InParanoid" id="A0A0G4EXX5"/>
<feature type="compositionally biased region" description="Basic and acidic residues" evidence="1">
    <location>
        <begin position="637"/>
        <end position="652"/>
    </location>
</feature>
<keyword evidence="3" id="KW-1185">Reference proteome</keyword>
<evidence type="ECO:0000313" key="2">
    <source>
        <dbReference type="EMBL" id="CEM03571.1"/>
    </source>
</evidence>
<feature type="compositionally biased region" description="Low complexity" evidence="1">
    <location>
        <begin position="1"/>
        <end position="13"/>
    </location>
</feature>
<organism evidence="2 3">
    <name type="scientific">Vitrella brassicaformis (strain CCMP3155)</name>
    <dbReference type="NCBI Taxonomy" id="1169540"/>
    <lineage>
        <taxon>Eukaryota</taxon>
        <taxon>Sar</taxon>
        <taxon>Alveolata</taxon>
        <taxon>Colpodellida</taxon>
        <taxon>Vitrellaceae</taxon>
        <taxon>Vitrella</taxon>
    </lineage>
</organism>
<dbReference type="PhylomeDB" id="A0A0G4EXX5"/>
<name>A0A0G4EXX5_VITBC</name>
<evidence type="ECO:0000256" key="1">
    <source>
        <dbReference type="SAM" id="MobiDB-lite"/>
    </source>
</evidence>
<reference evidence="2 3" key="1">
    <citation type="submission" date="2014-11" db="EMBL/GenBank/DDBJ databases">
        <authorList>
            <person name="Zhu J."/>
            <person name="Qi W."/>
            <person name="Song R."/>
        </authorList>
    </citation>
    <scope>NUCLEOTIDE SEQUENCE [LARGE SCALE GENOMIC DNA]</scope>
</reference>
<feature type="region of interest" description="Disordered" evidence="1">
    <location>
        <begin position="630"/>
        <end position="652"/>
    </location>
</feature>
<proteinExistence type="predicted"/>
<dbReference type="AlphaFoldDB" id="A0A0G4EXX5"/>
<dbReference type="EMBL" id="CDMY01000344">
    <property type="protein sequence ID" value="CEM03571.1"/>
    <property type="molecule type" value="Genomic_DNA"/>
</dbReference>
<dbReference type="Proteomes" id="UP000041254">
    <property type="component" value="Unassembled WGS sequence"/>
</dbReference>
<sequence length="652" mass="71965">MTARQAALAAAGAGEKRKPAMDVDVSSDGEDLLERGRRKAKADRKSQQVDKKGKAAAGKAKPKKEGGRSKAQATEEDRQMEVKSPLEELPEALWMGEGLGALVGFVSCMESLSSVNSYFRSLTQQAIMHPILDLDASPTMNIAKKWTGRRLSECVSIVINHRPTPSLEPPTDKKGNDLPDYRALAAFERDNRKRKGNFSRIRLPHKKGPIVFEHLESASIRSVWVKIAEDREYQLPALKNLGLVNLDTRAPRQWIREGGIKSLHLISDEDDPSCSLEVRLDQVADFLKDTPSAKSLTSLTGRVSFHKQSQSELVAELHGLFVYTDEDSKVPDDAFMDHIATMMGPLDEIEMGLAEVQTSQYIQLLSADAVETYYHNLPPTPRSPAWRHNRRREANKTSTDLHLHMPFTGNGEVLADCLDTVQVCCRQANQVTLDARSGPGHVDPIPGLDSLLSRGGARTSMSVGRGNVLRALSPSLHEVRFELTARHEPAATCTLVPDGLGFMSSEGKELAVQLRWEFCPNSPGHSFEWDLCGDSEAGKALMESGRVSCLDVHIAGGLIASDARRMYTSFAECVVEAFSSFPVIKCVVLSAERKPLYARTFALVDVLRKAGKKRVRVTERTDGTVVLRPSQARRKAKREEGNIVVKKEEKEG</sequence>
<protein>
    <submittedName>
        <fullName evidence="2">Uncharacterized protein</fullName>
    </submittedName>
</protein>
<feature type="region of interest" description="Disordered" evidence="1">
    <location>
        <begin position="1"/>
        <end position="83"/>
    </location>
</feature>
<dbReference type="VEuPathDB" id="CryptoDB:Vbra_13959"/>
<accession>A0A0G4EXX5</accession>
<feature type="compositionally biased region" description="Basic and acidic residues" evidence="1">
    <location>
        <begin position="63"/>
        <end position="83"/>
    </location>
</feature>
<evidence type="ECO:0000313" key="3">
    <source>
        <dbReference type="Proteomes" id="UP000041254"/>
    </source>
</evidence>
<feature type="compositionally biased region" description="Basic and acidic residues" evidence="1">
    <location>
        <begin position="43"/>
        <end position="53"/>
    </location>
</feature>